<evidence type="ECO:0000256" key="6">
    <source>
        <dbReference type="ARBA" id="ARBA00022989"/>
    </source>
</evidence>
<protein>
    <recommendedName>
        <fullName evidence="8">Glycosyltransferase family 92 protein</fullName>
        <ecNumber evidence="8">2.4.1.-</ecNumber>
    </recommendedName>
</protein>
<evidence type="ECO:0000256" key="9">
    <source>
        <dbReference type="SAM" id="MobiDB-lite"/>
    </source>
</evidence>
<evidence type="ECO:0000256" key="5">
    <source>
        <dbReference type="ARBA" id="ARBA00022692"/>
    </source>
</evidence>
<sequence>MGYRRGKLLLIFLFFQIVLVLFFFTLLSFGSKSFNSNKNERSSIINRDLSSNQFLVNPSILAGPTVSDHTTSSSASTEKSSPVLPATSERTTPILIPSHFIPDLLTVPDSSFKMYSAYLDDREKFYGPAVYVLGIDLMKRYSEGLRGLITYNNGARVCIGPAIFEKPCDYKCNRYVHYTTYDTVNNVFKLNHPLNSSVYPTLISISRDCTGNLASKPLKIHPHNPNKDKRDFGICIQTPVYGKVQVEDLVYFIEMNKLLGAEWIMMYSMIDGLENNDELQPYIRDNLLTVVPWPKIFKKLSPTHYFGEILSVHDCLYRSLSWIKHLVLIDIDELIIPRHGRTWSEMIGSIPKAYDAYLVINTYYTSAKDKDTELDKVIDKEVIDKETELVPTKSSCHVVPYFNKLYRYSCMFRPYRRSKVLIRVDAIKNLDIHAIPSANKAKVYIVPTNITSLLHYRGDPTPDCKNKSLIYDSIALKYKRDFILNSGINVCHENDNI</sequence>
<dbReference type="EnsemblMetazoa" id="Aqu2.1.21418_001">
    <property type="protein sequence ID" value="Aqu2.1.21418_001"/>
    <property type="gene ID" value="Aqu2.1.21418"/>
</dbReference>
<dbReference type="GO" id="GO:0016757">
    <property type="term" value="F:glycosyltransferase activity"/>
    <property type="evidence" value="ECO:0007669"/>
    <property type="project" value="UniProtKB-UniRule"/>
</dbReference>
<evidence type="ECO:0000313" key="10">
    <source>
        <dbReference type="EnsemblMetazoa" id="Aqu2.1.21418_001"/>
    </source>
</evidence>
<dbReference type="InterPro" id="IPR008166">
    <property type="entry name" value="Glyco_transf_92"/>
</dbReference>
<dbReference type="Pfam" id="PF01697">
    <property type="entry name" value="Glyco_transf_92"/>
    <property type="match status" value="1"/>
</dbReference>
<proteinExistence type="inferred from homology"/>
<dbReference type="KEGG" id="aqu:105314060"/>
<keyword evidence="7" id="KW-0472">Membrane</keyword>
<reference evidence="11" key="1">
    <citation type="journal article" date="2010" name="Nature">
        <title>The Amphimedon queenslandica genome and the evolution of animal complexity.</title>
        <authorList>
            <person name="Srivastava M."/>
            <person name="Simakov O."/>
            <person name="Chapman J."/>
            <person name="Fahey B."/>
            <person name="Gauthier M.E."/>
            <person name="Mitros T."/>
            <person name="Richards G.S."/>
            <person name="Conaco C."/>
            <person name="Dacre M."/>
            <person name="Hellsten U."/>
            <person name="Larroux C."/>
            <person name="Putnam N.H."/>
            <person name="Stanke M."/>
            <person name="Adamska M."/>
            <person name="Darling A."/>
            <person name="Degnan S.M."/>
            <person name="Oakley T.H."/>
            <person name="Plachetzki D.C."/>
            <person name="Zhai Y."/>
            <person name="Adamski M."/>
            <person name="Calcino A."/>
            <person name="Cummins S.F."/>
            <person name="Goodstein D.M."/>
            <person name="Harris C."/>
            <person name="Jackson D.J."/>
            <person name="Leys S.P."/>
            <person name="Shu S."/>
            <person name="Woodcroft B.J."/>
            <person name="Vervoort M."/>
            <person name="Kosik K.S."/>
            <person name="Manning G."/>
            <person name="Degnan B.M."/>
            <person name="Rokhsar D.S."/>
        </authorList>
    </citation>
    <scope>NUCLEOTIDE SEQUENCE [LARGE SCALE GENOMIC DNA]</scope>
</reference>
<organism evidence="10">
    <name type="scientific">Amphimedon queenslandica</name>
    <name type="common">Sponge</name>
    <dbReference type="NCBI Taxonomy" id="400682"/>
    <lineage>
        <taxon>Eukaryota</taxon>
        <taxon>Metazoa</taxon>
        <taxon>Porifera</taxon>
        <taxon>Demospongiae</taxon>
        <taxon>Heteroscleromorpha</taxon>
        <taxon>Haplosclerida</taxon>
        <taxon>Niphatidae</taxon>
        <taxon>Amphimedon</taxon>
    </lineage>
</organism>
<keyword evidence="4 8" id="KW-0808">Transferase</keyword>
<dbReference type="eggNOG" id="KOG4735">
    <property type="taxonomic scope" value="Eukaryota"/>
</dbReference>
<dbReference type="GO" id="GO:0005737">
    <property type="term" value="C:cytoplasm"/>
    <property type="evidence" value="ECO:0007669"/>
    <property type="project" value="TreeGrafter"/>
</dbReference>
<dbReference type="GO" id="GO:0016020">
    <property type="term" value="C:membrane"/>
    <property type="evidence" value="ECO:0007669"/>
    <property type="project" value="UniProtKB-SubCell"/>
</dbReference>
<keyword evidence="6" id="KW-1133">Transmembrane helix</keyword>
<evidence type="ECO:0000256" key="1">
    <source>
        <dbReference type="ARBA" id="ARBA00004167"/>
    </source>
</evidence>
<evidence type="ECO:0000256" key="8">
    <source>
        <dbReference type="RuleBase" id="RU366017"/>
    </source>
</evidence>
<evidence type="ECO:0000256" key="4">
    <source>
        <dbReference type="ARBA" id="ARBA00022679"/>
    </source>
</evidence>
<feature type="compositionally biased region" description="Low complexity" evidence="9">
    <location>
        <begin position="70"/>
        <end position="81"/>
    </location>
</feature>
<evidence type="ECO:0000256" key="2">
    <source>
        <dbReference type="ARBA" id="ARBA00007647"/>
    </source>
</evidence>
<comment type="subcellular location">
    <subcellularLocation>
        <location evidence="1">Membrane</location>
        <topology evidence="1">Single-pass membrane protein</topology>
    </subcellularLocation>
</comment>
<dbReference type="InParanoid" id="A0A1X7U104"/>
<evidence type="ECO:0000313" key="11">
    <source>
        <dbReference type="Proteomes" id="UP000007879"/>
    </source>
</evidence>
<evidence type="ECO:0000256" key="3">
    <source>
        <dbReference type="ARBA" id="ARBA00022676"/>
    </source>
</evidence>
<dbReference type="PANTHER" id="PTHR21461:SF69">
    <property type="entry name" value="GLYCOSYLTRANSFERASE FAMILY 92 PROTEIN"/>
    <property type="match status" value="1"/>
</dbReference>
<dbReference type="AlphaFoldDB" id="A0A1X7U104"/>
<evidence type="ECO:0000256" key="7">
    <source>
        <dbReference type="ARBA" id="ARBA00023136"/>
    </source>
</evidence>
<feature type="region of interest" description="Disordered" evidence="9">
    <location>
        <begin position="65"/>
        <end position="86"/>
    </location>
</feature>
<keyword evidence="11" id="KW-1185">Reference proteome</keyword>
<accession>A0A1X7U104</accession>
<dbReference type="PANTHER" id="PTHR21461">
    <property type="entry name" value="GLYCOSYLTRANSFERASE FAMILY 92 PROTEIN"/>
    <property type="match status" value="1"/>
</dbReference>
<comment type="similarity">
    <text evidence="2 8">Belongs to the glycosyltransferase 92 family.</text>
</comment>
<keyword evidence="5" id="KW-0812">Transmembrane</keyword>
<dbReference type="Proteomes" id="UP000007879">
    <property type="component" value="Unassembled WGS sequence"/>
</dbReference>
<keyword evidence="3 8" id="KW-0328">Glycosyltransferase</keyword>
<name>A0A1X7U104_AMPQE</name>
<dbReference type="EC" id="2.4.1.-" evidence="8"/>
<dbReference type="OrthoDB" id="6232146at2759"/>
<gene>
    <name evidence="10" type="primary">105314060</name>
</gene>
<reference evidence="10" key="2">
    <citation type="submission" date="2017-05" db="UniProtKB">
        <authorList>
            <consortium name="EnsemblMetazoa"/>
        </authorList>
    </citation>
    <scope>IDENTIFICATION</scope>
</reference>
<dbReference type="EnsemblMetazoa" id="XM_020001067.1">
    <property type="protein sequence ID" value="XP_019856626.1"/>
    <property type="gene ID" value="LOC105314060"/>
</dbReference>